<name>A0ABT4GDU3_9BACL</name>
<protein>
    <recommendedName>
        <fullName evidence="4">Transposase</fullName>
    </recommendedName>
</protein>
<evidence type="ECO:0008006" key="4">
    <source>
        <dbReference type="Google" id="ProtNLM"/>
    </source>
</evidence>
<accession>A0ABT4GDU3</accession>
<evidence type="ECO:0000313" key="2">
    <source>
        <dbReference type="EMBL" id="MCY9694355.1"/>
    </source>
</evidence>
<keyword evidence="3" id="KW-1185">Reference proteome</keyword>
<feature type="region of interest" description="Disordered" evidence="1">
    <location>
        <begin position="63"/>
        <end position="95"/>
    </location>
</feature>
<gene>
    <name evidence="2" type="ORF">M5X19_15790</name>
</gene>
<reference evidence="2 3" key="1">
    <citation type="submission" date="2022-05" db="EMBL/GenBank/DDBJ databases">
        <title>Genome Sequencing of Bee-Associated Microbes.</title>
        <authorList>
            <person name="Dunlap C."/>
        </authorList>
    </citation>
    <scope>NUCLEOTIDE SEQUENCE [LARGE SCALE GENOMIC DNA]</scope>
    <source>
        <strain evidence="2 3">NRRL B-14421</strain>
    </source>
</reference>
<sequence>MKASNRERIELHMLTSLARSQRALCRIMETIADQVTVSEQLAIHLAENLQTISEYQRSMIEKITKKSPRQRRLGTPGKPWISKNVARGTSSPAHD</sequence>
<organism evidence="2 3">
    <name type="scientific">Paenibacillus alginolyticus</name>
    <dbReference type="NCBI Taxonomy" id="59839"/>
    <lineage>
        <taxon>Bacteria</taxon>
        <taxon>Bacillati</taxon>
        <taxon>Bacillota</taxon>
        <taxon>Bacilli</taxon>
        <taxon>Bacillales</taxon>
        <taxon>Paenibacillaceae</taxon>
        <taxon>Paenibacillus</taxon>
    </lineage>
</organism>
<comment type="caution">
    <text evidence="2">The sequence shown here is derived from an EMBL/GenBank/DDBJ whole genome shotgun (WGS) entry which is preliminary data.</text>
</comment>
<dbReference type="EMBL" id="JAMDMX010000046">
    <property type="protein sequence ID" value="MCY9694355.1"/>
    <property type="molecule type" value="Genomic_DNA"/>
</dbReference>
<dbReference type="RefSeq" id="WP_029196934.1">
    <property type="nucleotide sequence ID" value="NZ_JAMDMW010000102.1"/>
</dbReference>
<proteinExistence type="predicted"/>
<evidence type="ECO:0000256" key="1">
    <source>
        <dbReference type="SAM" id="MobiDB-lite"/>
    </source>
</evidence>
<evidence type="ECO:0000313" key="3">
    <source>
        <dbReference type="Proteomes" id="UP001527099"/>
    </source>
</evidence>
<dbReference type="Proteomes" id="UP001527099">
    <property type="component" value="Unassembled WGS sequence"/>
</dbReference>